<feature type="region of interest" description="Disordered" evidence="1">
    <location>
        <begin position="56"/>
        <end position="80"/>
    </location>
</feature>
<proteinExistence type="predicted"/>
<sequence length="106" mass="12412">MVFLLGRGGENSGVQTRRMLQSWSVYSDGAEKMWSTDAAHAPVMVCLLRRGGENSGVQTRRMLKKDGRRRRRRRRVGEQKRPKLLFMKTFDLYCVEQRQLMYGVML</sequence>
<evidence type="ECO:0000313" key="2">
    <source>
        <dbReference type="EMBL" id="CAK9276394.1"/>
    </source>
</evidence>
<evidence type="ECO:0000313" key="3">
    <source>
        <dbReference type="Proteomes" id="UP001497444"/>
    </source>
</evidence>
<gene>
    <name evidence="2" type="ORF">CSSPJE1EN1_LOCUS21872</name>
</gene>
<name>A0ABP0XBA2_9BRYO</name>
<accession>A0ABP0XBA2</accession>
<protein>
    <submittedName>
        <fullName evidence="2">Uncharacterized protein</fullName>
    </submittedName>
</protein>
<feature type="compositionally biased region" description="Basic residues" evidence="1">
    <location>
        <begin position="61"/>
        <end position="75"/>
    </location>
</feature>
<reference evidence="2" key="1">
    <citation type="submission" date="2024-02" db="EMBL/GenBank/DDBJ databases">
        <authorList>
            <consortium name="ELIXIR-Norway"/>
            <consortium name="Elixir Norway"/>
        </authorList>
    </citation>
    <scope>NUCLEOTIDE SEQUENCE</scope>
</reference>
<dbReference type="EMBL" id="OZ020102">
    <property type="protein sequence ID" value="CAK9276394.1"/>
    <property type="molecule type" value="Genomic_DNA"/>
</dbReference>
<organism evidence="2 3">
    <name type="scientific">Sphagnum jensenii</name>
    <dbReference type="NCBI Taxonomy" id="128206"/>
    <lineage>
        <taxon>Eukaryota</taxon>
        <taxon>Viridiplantae</taxon>
        <taxon>Streptophyta</taxon>
        <taxon>Embryophyta</taxon>
        <taxon>Bryophyta</taxon>
        <taxon>Sphagnophytina</taxon>
        <taxon>Sphagnopsida</taxon>
        <taxon>Sphagnales</taxon>
        <taxon>Sphagnaceae</taxon>
        <taxon>Sphagnum</taxon>
    </lineage>
</organism>
<dbReference type="Proteomes" id="UP001497444">
    <property type="component" value="Chromosome 7"/>
</dbReference>
<evidence type="ECO:0000256" key="1">
    <source>
        <dbReference type="SAM" id="MobiDB-lite"/>
    </source>
</evidence>
<keyword evidence="3" id="KW-1185">Reference proteome</keyword>